<comment type="similarity">
    <text evidence="1 4">Belongs to the short-chain dehydrogenases/reductases (SDR) family.</text>
</comment>
<dbReference type="CDD" id="cd05327">
    <property type="entry name" value="retinol-DH_like_SDR_c_like"/>
    <property type="match status" value="1"/>
</dbReference>
<dbReference type="AlphaFoldDB" id="A0A2N5X1M1"/>
<dbReference type="PRINTS" id="PR00081">
    <property type="entry name" value="GDHRDH"/>
</dbReference>
<dbReference type="PANTHER" id="PTHR24320">
    <property type="entry name" value="RETINOL DEHYDROGENASE"/>
    <property type="match status" value="1"/>
</dbReference>
<dbReference type="Proteomes" id="UP000235005">
    <property type="component" value="Unassembled WGS sequence"/>
</dbReference>
<protein>
    <recommendedName>
        <fullName evidence="3">Probable oxidoreductase</fullName>
    </recommendedName>
</protein>
<dbReference type="EMBL" id="PKUS01000015">
    <property type="protein sequence ID" value="PLW68379.1"/>
    <property type="molecule type" value="Genomic_DNA"/>
</dbReference>
<accession>A0A2N5X1M1</accession>
<evidence type="ECO:0000313" key="5">
    <source>
        <dbReference type="EMBL" id="PLW68379.1"/>
    </source>
</evidence>
<evidence type="ECO:0000313" key="6">
    <source>
        <dbReference type="Proteomes" id="UP000235005"/>
    </source>
</evidence>
<dbReference type="PRINTS" id="PR00080">
    <property type="entry name" value="SDRFAMILY"/>
</dbReference>
<reference evidence="5 6" key="1">
    <citation type="submission" date="2018-01" db="EMBL/GenBank/DDBJ databases">
        <title>The draft genome sequence of Halioglobus lutimaris HF004.</title>
        <authorList>
            <person name="Du Z.-J."/>
            <person name="Shi M.-J."/>
        </authorList>
    </citation>
    <scope>NUCLEOTIDE SEQUENCE [LARGE SCALE GENOMIC DNA]</scope>
    <source>
        <strain evidence="5 6">HF004</strain>
    </source>
</reference>
<dbReference type="PANTHER" id="PTHR24320:SF148">
    <property type="entry name" value="NAD(P)-BINDING ROSSMANN-FOLD SUPERFAMILY PROTEIN"/>
    <property type="match status" value="1"/>
</dbReference>
<keyword evidence="6" id="KW-1185">Reference proteome</keyword>
<dbReference type="OrthoDB" id="109589at2"/>
<organism evidence="5 6">
    <name type="scientific">Pseudohalioglobus lutimaris</name>
    <dbReference type="NCBI Taxonomy" id="1737061"/>
    <lineage>
        <taxon>Bacteria</taxon>
        <taxon>Pseudomonadati</taxon>
        <taxon>Pseudomonadota</taxon>
        <taxon>Gammaproteobacteria</taxon>
        <taxon>Cellvibrionales</taxon>
        <taxon>Halieaceae</taxon>
        <taxon>Pseudohalioglobus</taxon>
    </lineage>
</organism>
<dbReference type="Pfam" id="PF00106">
    <property type="entry name" value="adh_short"/>
    <property type="match status" value="1"/>
</dbReference>
<keyword evidence="2" id="KW-0560">Oxidoreductase</keyword>
<dbReference type="FunFam" id="3.40.50.720:FF:000594">
    <property type="entry name" value="Short-chain oxidoreductase"/>
    <property type="match status" value="1"/>
</dbReference>
<evidence type="ECO:0000256" key="1">
    <source>
        <dbReference type="ARBA" id="ARBA00006484"/>
    </source>
</evidence>
<dbReference type="Gene3D" id="3.40.50.720">
    <property type="entry name" value="NAD(P)-binding Rossmann-like Domain"/>
    <property type="match status" value="1"/>
</dbReference>
<dbReference type="RefSeq" id="WP_101518251.1">
    <property type="nucleotide sequence ID" value="NZ_PKUS01000015.1"/>
</dbReference>
<sequence>MSAPGFHATTDEVSAGVDLSARQVVITGASSGLGVETARALANCGAAVLMVARDAQKLDAAVAQVSQSVPGASIDTAIIDLADLDSVRSGAADILSKCPTIDLLINNAGVMACPLQRTAQGFEMQFGTNHLGHFLLTGLLAPALIAGAPSRVINLSSAGHRFAPVDMEDPNYHNRHYEKWQSYGQSKTANALFSVGLDQRLQGRGVRAFAVHPGMIMTELSRHMVPEDFAQIARGRKPEELPFKTVEQGSATSVWAATALELEGLGGLYLEDCHVAEPATPDGDGGVEAYAVDPVLADQLWQTSEDLVGEKFDF</sequence>
<evidence type="ECO:0000256" key="2">
    <source>
        <dbReference type="ARBA" id="ARBA00023002"/>
    </source>
</evidence>
<evidence type="ECO:0000256" key="4">
    <source>
        <dbReference type="RuleBase" id="RU000363"/>
    </source>
</evidence>
<evidence type="ECO:0000256" key="3">
    <source>
        <dbReference type="ARBA" id="ARBA00071493"/>
    </source>
</evidence>
<dbReference type="InterPro" id="IPR002347">
    <property type="entry name" value="SDR_fam"/>
</dbReference>
<gene>
    <name evidence="5" type="ORF">C0039_12630</name>
</gene>
<name>A0A2N5X1M1_9GAMM</name>
<dbReference type="InterPro" id="IPR036291">
    <property type="entry name" value="NAD(P)-bd_dom_sf"/>
</dbReference>
<proteinExistence type="inferred from homology"/>
<comment type="caution">
    <text evidence="5">The sequence shown here is derived from an EMBL/GenBank/DDBJ whole genome shotgun (WGS) entry which is preliminary data.</text>
</comment>
<dbReference type="GO" id="GO:0016491">
    <property type="term" value="F:oxidoreductase activity"/>
    <property type="evidence" value="ECO:0007669"/>
    <property type="project" value="UniProtKB-KW"/>
</dbReference>
<dbReference type="SUPFAM" id="SSF51735">
    <property type="entry name" value="NAD(P)-binding Rossmann-fold domains"/>
    <property type="match status" value="1"/>
</dbReference>